<dbReference type="RefSeq" id="WP_048581781.1">
    <property type="nucleotide sequence ID" value="NZ_LFNT01000014.1"/>
</dbReference>
<dbReference type="Proteomes" id="UP000037432">
    <property type="component" value="Unassembled WGS sequence"/>
</dbReference>
<evidence type="ECO:0000313" key="1">
    <source>
        <dbReference type="EMBL" id="KMS74299.1"/>
    </source>
</evidence>
<organism evidence="1 2">
    <name type="scientific">Streptomyces viridochromogenes</name>
    <dbReference type="NCBI Taxonomy" id="1938"/>
    <lineage>
        <taxon>Bacteria</taxon>
        <taxon>Bacillati</taxon>
        <taxon>Actinomycetota</taxon>
        <taxon>Actinomycetes</taxon>
        <taxon>Kitasatosporales</taxon>
        <taxon>Streptomycetaceae</taxon>
        <taxon>Streptomyces</taxon>
    </lineage>
</organism>
<dbReference type="EMBL" id="LFNT01000014">
    <property type="protein sequence ID" value="KMS74299.1"/>
    <property type="molecule type" value="Genomic_DNA"/>
</dbReference>
<dbReference type="PATRIC" id="fig|1938.3.peg.8509"/>
<accession>A0A0J7ZEN8</accession>
<evidence type="ECO:0000313" key="2">
    <source>
        <dbReference type="Proteomes" id="UP000037432"/>
    </source>
</evidence>
<name>A0A0J7ZEN8_STRVR</name>
<comment type="caution">
    <text evidence="1">The sequence shown here is derived from an EMBL/GenBank/DDBJ whole genome shotgun (WGS) entry which is preliminary data.</text>
</comment>
<proteinExistence type="predicted"/>
<sequence length="82" mass="8857">MEPIQEAHVAEPGQVVIEVAGLDDDTVFAFQKAVARTWATATSQSTFRDPGQPGVRLRLYADLRQVVAQVSSPHEALVPGTQ</sequence>
<dbReference type="AlphaFoldDB" id="A0A0J7ZEN8"/>
<protein>
    <submittedName>
        <fullName evidence="1">Uncharacterized protein</fullName>
    </submittedName>
</protein>
<reference evidence="1 2" key="1">
    <citation type="submission" date="2015-06" db="EMBL/GenBank/DDBJ databases">
        <authorList>
            <person name="Ju K.-S."/>
            <person name="Doroghazi J.R."/>
            <person name="Metcalf W.W."/>
        </authorList>
    </citation>
    <scope>NUCLEOTIDE SEQUENCE [LARGE SCALE GENOMIC DNA]</scope>
    <source>
        <strain evidence="1 2">NRRL 3414</strain>
    </source>
</reference>
<dbReference type="InterPro" id="IPR045775">
    <property type="entry name" value="DUF6207"/>
</dbReference>
<gene>
    <name evidence="1" type="ORF">ACM01_14685</name>
</gene>
<dbReference type="Pfam" id="PF19711">
    <property type="entry name" value="DUF6207"/>
    <property type="match status" value="1"/>
</dbReference>